<proteinExistence type="predicted"/>
<dbReference type="Pfam" id="PF10966">
    <property type="entry name" value="DUF2768"/>
    <property type="match status" value="1"/>
</dbReference>
<keyword evidence="1" id="KW-1133">Transmembrane helix</keyword>
<dbReference type="OrthoDB" id="2476435at2"/>
<dbReference type="KEGG" id="ppsc:EHS13_19400"/>
<accession>A0A6B8RNE1</accession>
<dbReference type="RefSeq" id="WP_155701996.1">
    <property type="nucleotide sequence ID" value="NZ_CP034235.1"/>
</dbReference>
<gene>
    <name evidence="2" type="ORF">EHS13_19400</name>
</gene>
<protein>
    <submittedName>
        <fullName evidence="2">DUF2768 family protein</fullName>
    </submittedName>
</protein>
<name>A0A6B8RNE1_9BACL</name>
<dbReference type="Proteomes" id="UP000426246">
    <property type="component" value="Chromosome"/>
</dbReference>
<evidence type="ECO:0000313" key="2">
    <source>
        <dbReference type="EMBL" id="QGQ96896.1"/>
    </source>
</evidence>
<feature type="transmembrane region" description="Helical" evidence="1">
    <location>
        <begin position="6"/>
        <end position="27"/>
    </location>
</feature>
<sequence length="59" mass="6621">MSGLDKMWASFVAMGLMVFASLLITYARRRPPGALRLVLSIIAFLIFIPILLYMLVSMT</sequence>
<evidence type="ECO:0000313" key="3">
    <source>
        <dbReference type="Proteomes" id="UP000426246"/>
    </source>
</evidence>
<keyword evidence="1" id="KW-0472">Membrane</keyword>
<evidence type="ECO:0000256" key="1">
    <source>
        <dbReference type="SAM" id="Phobius"/>
    </source>
</evidence>
<keyword evidence="3" id="KW-1185">Reference proteome</keyword>
<organism evidence="2 3">
    <name type="scientific">Paenibacillus psychroresistens</name>
    <dbReference type="NCBI Taxonomy" id="1778678"/>
    <lineage>
        <taxon>Bacteria</taxon>
        <taxon>Bacillati</taxon>
        <taxon>Bacillota</taxon>
        <taxon>Bacilli</taxon>
        <taxon>Bacillales</taxon>
        <taxon>Paenibacillaceae</taxon>
        <taxon>Paenibacillus</taxon>
    </lineage>
</organism>
<reference evidence="3" key="1">
    <citation type="submission" date="2018-11" db="EMBL/GenBank/DDBJ databases">
        <title>Complete genome sequence of Paenibacillus sp. ML311-T8.</title>
        <authorList>
            <person name="Nam Y.-D."/>
            <person name="Kang J."/>
            <person name="Chung W.-H."/>
            <person name="Park Y.S."/>
        </authorList>
    </citation>
    <scope>NUCLEOTIDE SEQUENCE [LARGE SCALE GENOMIC DNA]</scope>
    <source>
        <strain evidence="3">ML311-T8</strain>
    </source>
</reference>
<dbReference type="InterPro" id="IPR020076">
    <property type="entry name" value="DUF2768"/>
</dbReference>
<keyword evidence="1" id="KW-0812">Transmembrane</keyword>
<dbReference type="EMBL" id="CP034235">
    <property type="protein sequence ID" value="QGQ96896.1"/>
    <property type="molecule type" value="Genomic_DNA"/>
</dbReference>
<feature type="transmembrane region" description="Helical" evidence="1">
    <location>
        <begin position="34"/>
        <end position="56"/>
    </location>
</feature>
<dbReference type="AlphaFoldDB" id="A0A6B8RNE1"/>